<keyword evidence="1" id="KW-0472">Membrane</keyword>
<feature type="transmembrane region" description="Helical" evidence="1">
    <location>
        <begin position="165"/>
        <end position="186"/>
    </location>
</feature>
<evidence type="ECO:0000256" key="1">
    <source>
        <dbReference type="SAM" id="Phobius"/>
    </source>
</evidence>
<feature type="transmembrane region" description="Helical" evidence="1">
    <location>
        <begin position="192"/>
        <end position="212"/>
    </location>
</feature>
<name>A0A838XS45_9ACTN</name>
<comment type="caution">
    <text evidence="2">The sequence shown here is derived from an EMBL/GenBank/DDBJ whole genome shotgun (WGS) entry which is preliminary data.</text>
</comment>
<dbReference type="RefSeq" id="WP_181756712.1">
    <property type="nucleotide sequence ID" value="NZ_JACEOG010000002.1"/>
</dbReference>
<keyword evidence="1" id="KW-1133">Transmembrane helix</keyword>
<keyword evidence="1" id="KW-0812">Transmembrane</keyword>
<protein>
    <recommendedName>
        <fullName evidence="4">5,10-methylene-tetrahydrofolate dehydrogenase</fullName>
    </recommendedName>
</protein>
<evidence type="ECO:0000313" key="2">
    <source>
        <dbReference type="EMBL" id="MBA4609894.1"/>
    </source>
</evidence>
<feature type="transmembrane region" description="Helical" evidence="1">
    <location>
        <begin position="233"/>
        <end position="263"/>
    </location>
</feature>
<evidence type="ECO:0000313" key="3">
    <source>
        <dbReference type="Proteomes" id="UP000550354"/>
    </source>
</evidence>
<sequence>MNELQIGLVADPASPTRMAHRIRDLDSPVDGAGGWDVEVVSEPFTTGSEDVDTALARLGDQAHEHQWDLVVGLTELPLRDDGGRYLLIEADPQQRRAVLSLPALGGVRMEARTRRAVRSLVAGMADPTSTEEQRVPLSRVGGRWRLLMGMVLANRPWLLVPGLKSALVAALATGAVATINSTVWLLAGSLSWWRLTVATIVSIALVVGWLVIDGELWDRPDDDSSEARERSRLYNISTLLTLTSGVLICYLALYVVNLLWALFVLDPSVMGGYLQMSLGYGDLFVLAWFVASAATVGGGLGSGLESDDAIRAATYSKREEERRNRLARRRS</sequence>
<accession>A0A838XS45</accession>
<proteinExistence type="predicted"/>
<feature type="transmembrane region" description="Helical" evidence="1">
    <location>
        <begin position="283"/>
        <end position="301"/>
    </location>
</feature>
<organism evidence="2 3">
    <name type="scientific">Aeromicrobium phoceense</name>
    <dbReference type="NCBI Taxonomy" id="2754045"/>
    <lineage>
        <taxon>Bacteria</taxon>
        <taxon>Bacillati</taxon>
        <taxon>Actinomycetota</taxon>
        <taxon>Actinomycetes</taxon>
        <taxon>Propionibacteriales</taxon>
        <taxon>Nocardioidaceae</taxon>
        <taxon>Aeromicrobium</taxon>
    </lineage>
</organism>
<dbReference type="Proteomes" id="UP000550354">
    <property type="component" value="Unassembled WGS sequence"/>
</dbReference>
<keyword evidence="3" id="KW-1185">Reference proteome</keyword>
<dbReference type="AlphaFoldDB" id="A0A838XS45"/>
<dbReference type="EMBL" id="JACEOG010000002">
    <property type="protein sequence ID" value="MBA4609894.1"/>
    <property type="molecule type" value="Genomic_DNA"/>
</dbReference>
<reference evidence="2 3" key="1">
    <citation type="submission" date="2020-07" db="EMBL/GenBank/DDBJ databases">
        <title>Draft genome and description of Aeromicrobium phoceense strain Marseille-Q0843 isolated from healthy skin swab.</title>
        <authorList>
            <person name="Boxberger M."/>
            <person name="La Scola B."/>
        </authorList>
    </citation>
    <scope>NUCLEOTIDE SEQUENCE [LARGE SCALE GENOMIC DNA]</scope>
    <source>
        <strain evidence="2 3">Marseille-Q0843</strain>
    </source>
</reference>
<evidence type="ECO:0008006" key="4">
    <source>
        <dbReference type="Google" id="ProtNLM"/>
    </source>
</evidence>
<gene>
    <name evidence="2" type="ORF">H1W00_15540</name>
</gene>